<accession>A0A0D2KB63</accession>
<name>A0A0D2KB63_9CHLO</name>
<dbReference type="InterPro" id="IPR027417">
    <property type="entry name" value="P-loop_NTPase"/>
</dbReference>
<comment type="catalytic activity">
    <reaction evidence="11">
        <text>ATP + H2O = ADP + phosphate + H(+)</text>
        <dbReference type="Rhea" id="RHEA:13065"/>
        <dbReference type="ChEBI" id="CHEBI:15377"/>
        <dbReference type="ChEBI" id="CHEBI:15378"/>
        <dbReference type="ChEBI" id="CHEBI:30616"/>
        <dbReference type="ChEBI" id="CHEBI:43474"/>
        <dbReference type="ChEBI" id="CHEBI:456216"/>
        <dbReference type="EC" id="3.6.4.13"/>
    </reaction>
</comment>
<dbReference type="GO" id="GO:0031047">
    <property type="term" value="P:regulatory ncRNA-mediated gene silencing"/>
    <property type="evidence" value="ECO:0007669"/>
    <property type="project" value="UniProtKB-KW"/>
</dbReference>
<dbReference type="InterPro" id="IPR049080">
    <property type="entry name" value="MOV-10-like_beta-barrel"/>
</dbReference>
<evidence type="ECO:0000256" key="1">
    <source>
        <dbReference type="ARBA" id="ARBA00004331"/>
    </source>
</evidence>
<dbReference type="Proteomes" id="UP000054498">
    <property type="component" value="Unassembled WGS sequence"/>
</dbReference>
<dbReference type="GO" id="GO:0005524">
    <property type="term" value="F:ATP binding"/>
    <property type="evidence" value="ECO:0007669"/>
    <property type="project" value="UniProtKB-KW"/>
</dbReference>
<dbReference type="Pfam" id="PF21634">
    <property type="entry name" value="MOV-10_beta-barrel"/>
    <property type="match status" value="1"/>
</dbReference>
<keyword evidence="9" id="KW-0694">RNA-binding</keyword>
<dbReference type="GO" id="GO:0016787">
    <property type="term" value="F:hydrolase activity"/>
    <property type="evidence" value="ECO:0007669"/>
    <property type="project" value="UniProtKB-KW"/>
</dbReference>
<dbReference type="SMART" id="SM00355">
    <property type="entry name" value="ZnF_C2H2"/>
    <property type="match status" value="2"/>
</dbReference>
<comment type="subcellular location">
    <subcellularLocation>
        <location evidence="1">Cytoplasm</location>
        <location evidence="1">Cytoplasmic ribonucleoprotein granule</location>
    </subcellularLocation>
</comment>
<gene>
    <name evidence="14" type="ORF">MNEG_0492</name>
</gene>
<keyword evidence="8" id="KW-0067">ATP-binding</keyword>
<sequence length="991" mass="106336">MACPGQEDACAAALRKLCYEAQLAHPDKPGASLPAALGAIGQLLKRKTYSGLKTFVRNQRPHEFAVINLKKGQYVACLTLPAAGAAGNAGSLSCGLCGISCSSAFNLQQHLEGKAHQAKAASEEGRLWCSLCSTRSPNAAAQAAHVRGARHKAALLQRSNAAGGALGASQEGVEVALQPAEITGLAPGQVKVASLLITNSGHAVVRVAAVSQMRAVPGVVVSSMADGQCLWGLGYIYSLLVVDLGSFCVSCLLSAACDGGDPIARELAPSAPYAPKRPPPNEARLEIVPGEKPARHRSSWARPPGAHEVPDWLRSALRAGELWRVQEELDKAANGAELHAKRMALMVWLEELQQERDVRQYDIDGAQLESTPGGRLLALKVPGLAESRPSVMLGDRLYVRRSDGERREWEGCRVRFSIKRSSFVFMHEALSLVQYRQLPEQLLLPMGVQCEVAHRVATHPAKQAVAWVNPFLNQEQRGAVEAVLRGGHAPAPYLVFGPPGTGKTSTLVEAAVQVLRTQPFARVLLLAPSNTAADQLALRLMGPAAGRPKSEMLRVNAYQRPSSDVPREVMDISTYVDQIGAGSGYFKLPETAQVVSKRAVVATCVMASKIYAQGLFSGWFTHIFMDEAGHAEEPLALAGIAGLAGPNTRVVLVGDPRQLGPIIHSRLARDAGLGTSWMERLLGRAPYAPDAQGCYDARFITQLVRNYRSHPDLLTLPSTLFYGGRLVACADPVVTHSVLQSGFELPNQRFPLLFHGLVGKDEREGNSPSWFNSMEVLQVVRYIEKLRAVRRNPISTADIGVVTPYHKQVQKLRRAFSSKGMDGVMVGSVEQFQGQERKVIIISTVRSTSEYVDFDLKHRLGFVRNEKRFNVAVTRAKALVIVVGNPEVLITDDSWAALLRLAVRNNAYTGSAPLPGGLEAERGGGAPQAAGGAGEQDAGMMSSLARMMRGLAIQGSGRWGSAAAAAEADEMVLAGDGAGARVEGLPMRRLE</sequence>
<dbReference type="CDD" id="cd18038">
    <property type="entry name" value="DEXXQc_Helz-like"/>
    <property type="match status" value="1"/>
</dbReference>
<dbReference type="EMBL" id="KK100259">
    <property type="protein sequence ID" value="KIZ07463.1"/>
    <property type="molecule type" value="Genomic_DNA"/>
</dbReference>
<dbReference type="KEGG" id="mng:MNEG_0492"/>
<evidence type="ECO:0000256" key="7">
    <source>
        <dbReference type="ARBA" id="ARBA00022806"/>
    </source>
</evidence>
<dbReference type="PANTHER" id="PTHR45418:SF1">
    <property type="entry name" value="CANCER_TESTIS ANTIGEN 55"/>
    <property type="match status" value="1"/>
</dbReference>
<dbReference type="GO" id="GO:0003723">
    <property type="term" value="F:RNA binding"/>
    <property type="evidence" value="ECO:0007669"/>
    <property type="project" value="UniProtKB-KW"/>
</dbReference>
<evidence type="ECO:0000256" key="11">
    <source>
        <dbReference type="ARBA" id="ARBA00047984"/>
    </source>
</evidence>
<evidence type="ECO:0000256" key="4">
    <source>
        <dbReference type="ARBA" id="ARBA00022490"/>
    </source>
</evidence>
<dbReference type="Pfam" id="PF13087">
    <property type="entry name" value="AAA_12"/>
    <property type="match status" value="1"/>
</dbReference>
<keyword evidence="15" id="KW-1185">Reference proteome</keyword>
<comment type="similarity">
    <text evidence="2">Belongs to the DNA2/NAM7 helicase family. SDE3 subfamily.</text>
</comment>
<dbReference type="InterPro" id="IPR036236">
    <property type="entry name" value="Znf_C2H2_sf"/>
</dbReference>
<evidence type="ECO:0000256" key="6">
    <source>
        <dbReference type="ARBA" id="ARBA00022801"/>
    </source>
</evidence>
<dbReference type="SMART" id="SM00382">
    <property type="entry name" value="AAA"/>
    <property type="match status" value="1"/>
</dbReference>
<evidence type="ECO:0000256" key="9">
    <source>
        <dbReference type="ARBA" id="ARBA00022884"/>
    </source>
</evidence>
<keyword evidence="7" id="KW-0347">Helicase</keyword>
<evidence type="ECO:0000313" key="14">
    <source>
        <dbReference type="EMBL" id="KIZ07463.1"/>
    </source>
</evidence>
<organism evidence="14 15">
    <name type="scientific">Monoraphidium neglectum</name>
    <dbReference type="NCBI Taxonomy" id="145388"/>
    <lineage>
        <taxon>Eukaryota</taxon>
        <taxon>Viridiplantae</taxon>
        <taxon>Chlorophyta</taxon>
        <taxon>core chlorophytes</taxon>
        <taxon>Chlorophyceae</taxon>
        <taxon>CS clade</taxon>
        <taxon>Sphaeropleales</taxon>
        <taxon>Selenastraceae</taxon>
        <taxon>Monoraphidium</taxon>
    </lineage>
</organism>
<proteinExistence type="inferred from homology"/>
<evidence type="ECO:0000256" key="10">
    <source>
        <dbReference type="ARBA" id="ARBA00023158"/>
    </source>
</evidence>
<evidence type="ECO:0000256" key="2">
    <source>
        <dbReference type="ARBA" id="ARBA00005601"/>
    </source>
</evidence>
<evidence type="ECO:0000259" key="13">
    <source>
        <dbReference type="PROSITE" id="PS00028"/>
    </source>
</evidence>
<evidence type="ECO:0000256" key="12">
    <source>
        <dbReference type="SAM" id="MobiDB-lite"/>
    </source>
</evidence>
<evidence type="ECO:0000313" key="15">
    <source>
        <dbReference type="Proteomes" id="UP000054498"/>
    </source>
</evidence>
<dbReference type="Gene3D" id="3.30.160.60">
    <property type="entry name" value="Classic Zinc Finger"/>
    <property type="match status" value="1"/>
</dbReference>
<dbReference type="Pfam" id="PF12874">
    <property type="entry name" value="zf-met"/>
    <property type="match status" value="1"/>
</dbReference>
<protein>
    <recommendedName>
        <fullName evidence="3">RNA helicase</fullName>
        <ecNumber evidence="3">3.6.4.13</ecNumber>
    </recommendedName>
</protein>
<keyword evidence="4" id="KW-0963">Cytoplasm</keyword>
<dbReference type="CDD" id="cd18808">
    <property type="entry name" value="SF1_C_Upf1"/>
    <property type="match status" value="1"/>
</dbReference>
<dbReference type="Gene3D" id="3.40.50.300">
    <property type="entry name" value="P-loop containing nucleotide triphosphate hydrolases"/>
    <property type="match status" value="2"/>
</dbReference>
<dbReference type="PROSITE" id="PS00028">
    <property type="entry name" value="ZINC_FINGER_C2H2_1"/>
    <property type="match status" value="1"/>
</dbReference>
<dbReference type="InterPro" id="IPR047187">
    <property type="entry name" value="SF1_C_Upf1"/>
</dbReference>
<keyword evidence="6" id="KW-0378">Hydrolase</keyword>
<feature type="region of interest" description="Disordered" evidence="12">
    <location>
        <begin position="914"/>
        <end position="936"/>
    </location>
</feature>
<dbReference type="GO" id="GO:0008270">
    <property type="term" value="F:zinc ion binding"/>
    <property type="evidence" value="ECO:0007669"/>
    <property type="project" value="InterPro"/>
</dbReference>
<evidence type="ECO:0000256" key="8">
    <source>
        <dbReference type="ARBA" id="ARBA00022840"/>
    </source>
</evidence>
<dbReference type="GO" id="GO:0036464">
    <property type="term" value="C:cytoplasmic ribonucleoprotein granule"/>
    <property type="evidence" value="ECO:0007669"/>
    <property type="project" value="UniProtKB-SubCell"/>
</dbReference>
<dbReference type="AlphaFoldDB" id="A0A0D2KB63"/>
<dbReference type="InterPro" id="IPR041677">
    <property type="entry name" value="DNA2/NAM7_AAA_11"/>
</dbReference>
<dbReference type="EC" id="3.6.4.13" evidence="3"/>
<dbReference type="RefSeq" id="XP_013906482.1">
    <property type="nucleotide sequence ID" value="XM_014051028.1"/>
</dbReference>
<dbReference type="STRING" id="145388.A0A0D2KB63"/>
<dbReference type="InterPro" id="IPR041679">
    <property type="entry name" value="DNA2/NAM7-like_C"/>
</dbReference>
<dbReference type="InterPro" id="IPR003604">
    <property type="entry name" value="Matrin/U1-like-C_Znf_C2H2"/>
</dbReference>
<dbReference type="SMART" id="SM00451">
    <property type="entry name" value="ZnF_U1"/>
    <property type="match status" value="2"/>
</dbReference>
<dbReference type="PANTHER" id="PTHR45418">
    <property type="entry name" value="CANCER/TESTIS ANTIGEN 55"/>
    <property type="match status" value="1"/>
</dbReference>
<reference evidence="14 15" key="1">
    <citation type="journal article" date="2013" name="BMC Genomics">
        <title>Reconstruction of the lipid metabolism for the microalga Monoraphidium neglectum from its genome sequence reveals characteristics suitable for biofuel production.</title>
        <authorList>
            <person name="Bogen C."/>
            <person name="Al-Dilaimi A."/>
            <person name="Albersmeier A."/>
            <person name="Wichmann J."/>
            <person name="Grundmann M."/>
            <person name="Rupp O."/>
            <person name="Lauersen K.J."/>
            <person name="Blifernez-Klassen O."/>
            <person name="Kalinowski J."/>
            <person name="Goesmann A."/>
            <person name="Mussgnug J.H."/>
            <person name="Kruse O."/>
        </authorList>
    </citation>
    <scope>NUCLEOTIDE SEQUENCE [LARGE SCALE GENOMIC DNA]</scope>
    <source>
        <strain evidence="14 15">SAG 48.87</strain>
    </source>
</reference>
<dbReference type="GeneID" id="25726610"/>
<evidence type="ECO:0000256" key="3">
    <source>
        <dbReference type="ARBA" id="ARBA00012552"/>
    </source>
</evidence>
<dbReference type="SUPFAM" id="SSF57667">
    <property type="entry name" value="beta-beta-alpha zinc fingers"/>
    <property type="match status" value="1"/>
</dbReference>
<dbReference type="Pfam" id="PF13086">
    <property type="entry name" value="AAA_11"/>
    <property type="match status" value="2"/>
</dbReference>
<dbReference type="InterPro" id="IPR003593">
    <property type="entry name" value="AAA+_ATPase"/>
</dbReference>
<dbReference type="OrthoDB" id="6513042at2759"/>
<dbReference type="FunFam" id="3.40.50.300:FF:000608">
    <property type="entry name" value="Mov10 RISC complex RNA helicase"/>
    <property type="match status" value="1"/>
</dbReference>
<feature type="compositionally biased region" description="Gly residues" evidence="12">
    <location>
        <begin position="923"/>
        <end position="934"/>
    </location>
</feature>
<dbReference type="InterPro" id="IPR013087">
    <property type="entry name" value="Znf_C2H2_type"/>
</dbReference>
<dbReference type="SUPFAM" id="SSF52540">
    <property type="entry name" value="P-loop containing nucleoside triphosphate hydrolases"/>
    <property type="match status" value="1"/>
</dbReference>
<keyword evidence="5" id="KW-0547">Nucleotide-binding</keyword>
<evidence type="ECO:0000256" key="5">
    <source>
        <dbReference type="ARBA" id="ARBA00022741"/>
    </source>
</evidence>
<dbReference type="GO" id="GO:0032574">
    <property type="term" value="F:5'-3' RNA helicase activity"/>
    <property type="evidence" value="ECO:0007669"/>
    <property type="project" value="InterPro"/>
</dbReference>
<dbReference type="InterPro" id="IPR026122">
    <property type="entry name" value="MOV-10/SDE3_DEXXQ/H-box"/>
</dbReference>
<keyword evidence="10" id="KW-0943">RNA-mediated gene silencing</keyword>
<feature type="domain" description="C2H2-type" evidence="13">
    <location>
        <begin position="94"/>
        <end position="116"/>
    </location>
</feature>